<dbReference type="Proteomes" id="UP000005234">
    <property type="component" value="Chromosome"/>
</dbReference>
<evidence type="ECO:0000313" key="2">
    <source>
        <dbReference type="EMBL" id="AFC85486.1"/>
    </source>
</evidence>
<keyword evidence="1" id="KW-1133">Transmembrane helix</keyword>
<dbReference type="InterPro" id="IPR021762">
    <property type="entry name" value="DUF3325"/>
</dbReference>
<keyword evidence="3" id="KW-1185">Reference proteome</keyword>
<dbReference type="Pfam" id="PF11804">
    <property type="entry name" value="DUF3325"/>
    <property type="match status" value="1"/>
</dbReference>
<dbReference type="HOGENOM" id="CLU_144870_4_1_6"/>
<gene>
    <name evidence="2" type="ordered locus">Fraau_1024</name>
</gene>
<dbReference type="RefSeq" id="WP_014402492.1">
    <property type="nucleotide sequence ID" value="NC_017033.1"/>
</dbReference>
<dbReference type="eggNOG" id="ENOG50338B6">
    <property type="taxonomic scope" value="Bacteria"/>
</dbReference>
<protein>
    <recommendedName>
        <fullName evidence="4">DUF3325 domain-containing protein</fullName>
    </recommendedName>
</protein>
<feature type="transmembrane region" description="Helical" evidence="1">
    <location>
        <begin position="44"/>
        <end position="59"/>
    </location>
</feature>
<sequence>MSTLLVMLLCVMAFAGLALATSRQQRELFGRALSPAATCGLRASGWLGLLIALGLLVAGRGWAAGLVCYSGCTSLAAALVYLGLIIQARRTTPH</sequence>
<dbReference type="STRING" id="767434.Fraau_1024"/>
<keyword evidence="1" id="KW-0472">Membrane</keyword>
<name>H8L2L9_FRAAD</name>
<dbReference type="EMBL" id="CP003350">
    <property type="protein sequence ID" value="AFC85486.1"/>
    <property type="molecule type" value="Genomic_DNA"/>
</dbReference>
<keyword evidence="1" id="KW-0812">Transmembrane</keyword>
<reference evidence="2" key="1">
    <citation type="submission" date="2012-02" db="EMBL/GenBank/DDBJ databases">
        <title>The complete genome of Frateuria aurantia DSM 6220.</title>
        <authorList>
            <consortium name="US DOE Joint Genome Institute (JGI-PGF)"/>
            <person name="Lucas S."/>
            <person name="Copeland A."/>
            <person name="Lapidus A."/>
            <person name="Glavina del Rio T."/>
            <person name="Dalin E."/>
            <person name="Tice H."/>
            <person name="Bruce D."/>
            <person name="Goodwin L."/>
            <person name="Pitluck S."/>
            <person name="Peters L."/>
            <person name="Ovchinnikova G."/>
            <person name="Teshima H."/>
            <person name="Kyrpides N."/>
            <person name="Mavromatis K."/>
            <person name="Ivanova N."/>
            <person name="Brettin T."/>
            <person name="Detter J.C."/>
            <person name="Han C."/>
            <person name="Larimer F."/>
            <person name="Land M."/>
            <person name="Hauser L."/>
            <person name="Markowitz V."/>
            <person name="Cheng J.-F."/>
            <person name="Hugenholtz P."/>
            <person name="Woyke T."/>
            <person name="Wu D."/>
            <person name="Brambilla E."/>
            <person name="Klenk H.-P."/>
            <person name="Eisen J.A."/>
        </authorList>
    </citation>
    <scope>NUCLEOTIDE SEQUENCE</scope>
    <source>
        <strain evidence="2">DSM 6220</strain>
    </source>
</reference>
<evidence type="ECO:0008006" key="4">
    <source>
        <dbReference type="Google" id="ProtNLM"/>
    </source>
</evidence>
<evidence type="ECO:0000313" key="3">
    <source>
        <dbReference type="Proteomes" id="UP000005234"/>
    </source>
</evidence>
<accession>H8L2L9</accession>
<proteinExistence type="predicted"/>
<evidence type="ECO:0000256" key="1">
    <source>
        <dbReference type="SAM" id="Phobius"/>
    </source>
</evidence>
<organism evidence="2 3">
    <name type="scientific">Frateuria aurantia (strain ATCC 33424 / DSM 6220 / KCTC 2777 / LMG 1558 / NBRC 3245 / NCIMB 13370)</name>
    <name type="common">Acetobacter aurantius</name>
    <dbReference type="NCBI Taxonomy" id="767434"/>
    <lineage>
        <taxon>Bacteria</taxon>
        <taxon>Pseudomonadati</taxon>
        <taxon>Pseudomonadota</taxon>
        <taxon>Gammaproteobacteria</taxon>
        <taxon>Lysobacterales</taxon>
        <taxon>Rhodanobacteraceae</taxon>
        <taxon>Frateuria</taxon>
    </lineage>
</organism>
<feature type="transmembrane region" description="Helical" evidence="1">
    <location>
        <begin position="66"/>
        <end position="86"/>
    </location>
</feature>
<dbReference type="KEGG" id="fau:Fraau_1024"/>
<dbReference type="AlphaFoldDB" id="H8L2L9"/>